<feature type="transmembrane region" description="Helical" evidence="1">
    <location>
        <begin position="12"/>
        <end position="31"/>
    </location>
</feature>
<proteinExistence type="predicted"/>
<keyword evidence="1" id="KW-1133">Transmembrane helix</keyword>
<accession>A0A1G2C737</accession>
<dbReference type="PROSITE" id="PS51257">
    <property type="entry name" value="PROKAR_LIPOPROTEIN"/>
    <property type="match status" value="1"/>
</dbReference>
<comment type="caution">
    <text evidence="2">The sequence shown here is derived from an EMBL/GenBank/DDBJ whole genome shotgun (WGS) entry which is preliminary data.</text>
</comment>
<feature type="transmembrane region" description="Helical" evidence="1">
    <location>
        <begin position="37"/>
        <end position="60"/>
    </location>
</feature>
<evidence type="ECO:0000313" key="3">
    <source>
        <dbReference type="Proteomes" id="UP000176648"/>
    </source>
</evidence>
<gene>
    <name evidence="2" type="ORF">A2122_00235</name>
</gene>
<reference evidence="2 3" key="1">
    <citation type="journal article" date="2016" name="Nat. Commun.">
        <title>Thousands of microbial genomes shed light on interconnected biogeochemical processes in an aquifer system.</title>
        <authorList>
            <person name="Anantharaman K."/>
            <person name="Brown C.T."/>
            <person name="Hug L.A."/>
            <person name="Sharon I."/>
            <person name="Castelle C.J."/>
            <person name="Probst A.J."/>
            <person name="Thomas B.C."/>
            <person name="Singh A."/>
            <person name="Wilkins M.J."/>
            <person name="Karaoz U."/>
            <person name="Brodie E.L."/>
            <person name="Williams K.H."/>
            <person name="Hubbard S.S."/>
            <person name="Banfield J.F."/>
        </authorList>
    </citation>
    <scope>NUCLEOTIDE SEQUENCE [LARGE SCALE GENOMIC DNA]</scope>
</reference>
<organism evidence="2 3">
    <name type="scientific">Candidatus Liptonbacteria bacterium GWB1_49_6</name>
    <dbReference type="NCBI Taxonomy" id="1798644"/>
    <lineage>
        <taxon>Bacteria</taxon>
        <taxon>Candidatus Liptoniibacteriota</taxon>
    </lineage>
</organism>
<keyword evidence="1" id="KW-0812">Transmembrane</keyword>
<evidence type="ECO:0000256" key="1">
    <source>
        <dbReference type="SAM" id="Phobius"/>
    </source>
</evidence>
<dbReference type="Proteomes" id="UP000176648">
    <property type="component" value="Unassembled WGS sequence"/>
</dbReference>
<dbReference type="EMBL" id="MHKU01000013">
    <property type="protein sequence ID" value="OGY97036.1"/>
    <property type="molecule type" value="Genomic_DNA"/>
</dbReference>
<sequence length="83" mass="8842">MKPDLSLPPIFGFFVAIFACVAVVATAATYGNMATCILLLVLGSIFFAITCAASFLNLRIAEIKDEVAKRDEPHGTEDIALHG</sequence>
<name>A0A1G2C737_9BACT</name>
<protein>
    <submittedName>
        <fullName evidence="2">Uncharacterized protein</fullName>
    </submittedName>
</protein>
<evidence type="ECO:0000313" key="2">
    <source>
        <dbReference type="EMBL" id="OGY97036.1"/>
    </source>
</evidence>
<keyword evidence="1" id="KW-0472">Membrane</keyword>
<dbReference type="AlphaFoldDB" id="A0A1G2C737"/>